<evidence type="ECO:0000259" key="2">
    <source>
        <dbReference type="Pfam" id="PF02481"/>
    </source>
</evidence>
<dbReference type="InterPro" id="IPR003488">
    <property type="entry name" value="DprA"/>
</dbReference>
<dbReference type="PANTHER" id="PTHR43022">
    <property type="entry name" value="PROTEIN SMF"/>
    <property type="match status" value="1"/>
</dbReference>
<reference evidence="3 4" key="1">
    <citation type="submission" date="2015-05" db="EMBL/GenBank/DDBJ databases">
        <authorList>
            <person name="Tang B."/>
            <person name="Yu Y."/>
        </authorList>
    </citation>
    <scope>NUCLEOTIDE SEQUENCE [LARGE SCALE GENOMIC DNA]</scope>
    <source>
        <strain evidence="3 4">DSM 7029</strain>
    </source>
</reference>
<dbReference type="AlphaFoldDB" id="A0A0G3BMG9"/>
<keyword evidence="4" id="KW-1185">Reference proteome</keyword>
<dbReference type="EMBL" id="CP011371">
    <property type="protein sequence ID" value="AKJ29178.1"/>
    <property type="molecule type" value="Genomic_DNA"/>
</dbReference>
<dbReference type="SUPFAM" id="SSF102405">
    <property type="entry name" value="MCP/YpsA-like"/>
    <property type="match status" value="1"/>
</dbReference>
<evidence type="ECO:0000256" key="1">
    <source>
        <dbReference type="ARBA" id="ARBA00006525"/>
    </source>
</evidence>
<comment type="similarity">
    <text evidence="1">Belongs to the DprA/Smf family.</text>
</comment>
<evidence type="ECO:0000313" key="3">
    <source>
        <dbReference type="EMBL" id="AKJ29178.1"/>
    </source>
</evidence>
<sequence>MMMNEADLALAAAAMALLRSKRAALAQVQTLLRTPPAAGDRADLALLEAAGVGYGELNATLSQARGELERSVELGIEVLHYGSPRYPASLAACNDAPAVLFARGDLSALPPGVAVAGTRRATAHGMAIAQRLGATLAQAGWPVVGSLVPGIAVAALEGATQAGAPPVAVLPHGLEKSPPKALRQVADEVLARGGVWVSALSGAAAATSDSLVQAQHVEVGLVCASVVVEGAAQSAALELAERCVAQQRALYAVLPDDSAGVITQRALPELLVARHGASVIRSRDDYPRLLASLVQWQRPWRPAAAD</sequence>
<dbReference type="GO" id="GO:0009294">
    <property type="term" value="P:DNA-mediated transformation"/>
    <property type="evidence" value="ECO:0007669"/>
    <property type="project" value="InterPro"/>
</dbReference>
<evidence type="ECO:0000313" key="4">
    <source>
        <dbReference type="Proteomes" id="UP000035352"/>
    </source>
</evidence>
<dbReference type="RefSeq" id="WP_053013514.1">
    <property type="nucleotide sequence ID" value="NZ_CP011371.1"/>
</dbReference>
<dbReference type="STRING" id="413882.AAW51_2487"/>
<proteinExistence type="inferred from homology"/>
<name>A0A0G3BMG9_9BURK</name>
<dbReference type="InterPro" id="IPR057666">
    <property type="entry name" value="DrpA_SLOG"/>
</dbReference>
<dbReference type="Pfam" id="PF02481">
    <property type="entry name" value="DNA_processg_A"/>
    <property type="match status" value="1"/>
</dbReference>
<protein>
    <recommendedName>
        <fullName evidence="2">Smf/DprA SLOG domain-containing protein</fullName>
    </recommendedName>
</protein>
<organism evidence="3 4">
    <name type="scientific">Caldimonas brevitalea</name>
    <dbReference type="NCBI Taxonomy" id="413882"/>
    <lineage>
        <taxon>Bacteria</taxon>
        <taxon>Pseudomonadati</taxon>
        <taxon>Pseudomonadota</taxon>
        <taxon>Betaproteobacteria</taxon>
        <taxon>Burkholderiales</taxon>
        <taxon>Sphaerotilaceae</taxon>
        <taxon>Caldimonas</taxon>
    </lineage>
</organism>
<dbReference type="KEGG" id="pbh:AAW51_2487"/>
<dbReference type="PANTHER" id="PTHR43022:SF1">
    <property type="entry name" value="PROTEIN SMF"/>
    <property type="match status" value="1"/>
</dbReference>
<accession>A0A0G3BMG9</accession>
<dbReference type="OrthoDB" id="9785707at2"/>
<dbReference type="Gene3D" id="3.40.50.450">
    <property type="match status" value="1"/>
</dbReference>
<gene>
    <name evidence="3" type="ORF">AAW51_2487</name>
</gene>
<dbReference type="Proteomes" id="UP000035352">
    <property type="component" value="Chromosome"/>
</dbReference>
<feature type="domain" description="Smf/DprA SLOG" evidence="2">
    <location>
        <begin position="78"/>
        <end position="258"/>
    </location>
</feature>